<dbReference type="Pfam" id="PF10648">
    <property type="entry name" value="Gmad2"/>
    <property type="match status" value="1"/>
</dbReference>
<feature type="signal peptide" evidence="2">
    <location>
        <begin position="1"/>
        <end position="21"/>
    </location>
</feature>
<dbReference type="InterPro" id="IPR038144">
    <property type="entry name" value="IPI"/>
</dbReference>
<protein>
    <submittedName>
        <fullName evidence="5">Immunoglobulin-like domain of spore germination</fullName>
    </submittedName>
</protein>
<dbReference type="PROSITE" id="PS51257">
    <property type="entry name" value="PROKAR_LIPOPROTEIN"/>
    <property type="match status" value="1"/>
</dbReference>
<feature type="chain" id="PRO_5038485529" evidence="2">
    <location>
        <begin position="22"/>
        <end position="299"/>
    </location>
</feature>
<reference evidence="5 6" key="1">
    <citation type="submission" date="2016-10" db="EMBL/GenBank/DDBJ databases">
        <authorList>
            <person name="de Groot N.N."/>
        </authorList>
    </citation>
    <scope>NUCLEOTIDE SEQUENCE [LARGE SCALE GENOMIC DNA]</scope>
    <source>
        <strain evidence="5 6">DSM 21633</strain>
    </source>
</reference>
<dbReference type="OrthoDB" id="1357684at2"/>
<feature type="domain" description="Bacterial spore germination immunoglobulin-like" evidence="3">
    <location>
        <begin position="212"/>
        <end position="284"/>
    </location>
</feature>
<sequence length="299" mass="33843">MKKVIPFILILFMFACGTSTNDSNSDDPSQGNSGTEEPIEEEDRMNDDSNSNQSEMVLDDLEFTSEVEPSDEQVNFYMTLTNHSDETAEIAFSSGQQYEITVTDPDSGEVVYKFSEGMMFTEAIEYKELEPDESLKWEQSWDYKQNGEKVEAKDYEVRLELLPMTINGEKPDDLTPLIKEQTLTVSNSDEQEQAESGSEDYFRNVQVTGENGQYKVKGEARVFEGSFHYVVEDGHHVYVEEQTVQTGGAPGWGTFDFQVNIDKEELPEHGVLTLVLYLDGPKEGEPTGHHFVTLEDFNP</sequence>
<dbReference type="RefSeq" id="WP_091772517.1">
    <property type="nucleotide sequence ID" value="NZ_CAESCL010000122.1"/>
</dbReference>
<name>A0A1H9B2L8_9BACI</name>
<dbReference type="InterPro" id="IPR018911">
    <property type="entry name" value="Gmad2_Ig-like_dom"/>
</dbReference>
<dbReference type="InterPro" id="IPR020481">
    <property type="entry name" value="Intracell_prot_inh_BsuPI"/>
</dbReference>
<keyword evidence="2" id="KW-0732">Signal</keyword>
<dbReference type="AlphaFoldDB" id="A0A1H9B2L8"/>
<feature type="domain" description="Intracellular proteinase inhibitor BsuPI" evidence="4">
    <location>
        <begin position="61"/>
        <end position="161"/>
    </location>
</feature>
<evidence type="ECO:0000313" key="6">
    <source>
        <dbReference type="Proteomes" id="UP000199427"/>
    </source>
</evidence>
<dbReference type="EMBL" id="FOES01000003">
    <property type="protein sequence ID" value="SEP82903.1"/>
    <property type="molecule type" value="Genomic_DNA"/>
</dbReference>
<accession>A0A1H9B2L8</accession>
<organism evidence="5 6">
    <name type="scientific">Piscibacillus halophilus</name>
    <dbReference type="NCBI Taxonomy" id="571933"/>
    <lineage>
        <taxon>Bacteria</taxon>
        <taxon>Bacillati</taxon>
        <taxon>Bacillota</taxon>
        <taxon>Bacilli</taxon>
        <taxon>Bacillales</taxon>
        <taxon>Bacillaceae</taxon>
        <taxon>Piscibacillus</taxon>
    </lineage>
</organism>
<evidence type="ECO:0000256" key="1">
    <source>
        <dbReference type="SAM" id="MobiDB-lite"/>
    </source>
</evidence>
<keyword evidence="6" id="KW-1185">Reference proteome</keyword>
<evidence type="ECO:0000256" key="2">
    <source>
        <dbReference type="SAM" id="SignalP"/>
    </source>
</evidence>
<evidence type="ECO:0000259" key="4">
    <source>
        <dbReference type="Pfam" id="PF12690"/>
    </source>
</evidence>
<dbReference type="Pfam" id="PF12690">
    <property type="entry name" value="BsuPI"/>
    <property type="match status" value="1"/>
</dbReference>
<evidence type="ECO:0000259" key="3">
    <source>
        <dbReference type="Pfam" id="PF10648"/>
    </source>
</evidence>
<feature type="region of interest" description="Disordered" evidence="1">
    <location>
        <begin position="20"/>
        <end position="59"/>
    </location>
</feature>
<proteinExistence type="predicted"/>
<dbReference type="Gene3D" id="2.60.40.2360">
    <property type="entry name" value="Intracellular proteinase inhibitor BsuPI"/>
    <property type="match status" value="1"/>
</dbReference>
<dbReference type="STRING" id="571933.SAMN05216362_103108"/>
<gene>
    <name evidence="5" type="ORF">SAMN05216362_103108</name>
</gene>
<dbReference type="Proteomes" id="UP000199427">
    <property type="component" value="Unassembled WGS sequence"/>
</dbReference>
<evidence type="ECO:0000313" key="5">
    <source>
        <dbReference type="EMBL" id="SEP82903.1"/>
    </source>
</evidence>